<dbReference type="PRINTS" id="PR00081">
    <property type="entry name" value="GDHRDH"/>
</dbReference>
<keyword evidence="4" id="KW-1185">Reference proteome</keyword>
<dbReference type="GO" id="GO:0016616">
    <property type="term" value="F:oxidoreductase activity, acting on the CH-OH group of donors, NAD or NADP as acceptor"/>
    <property type="evidence" value="ECO:0007669"/>
    <property type="project" value="TreeGrafter"/>
</dbReference>
<dbReference type="PRINTS" id="PR00080">
    <property type="entry name" value="SDRFAMILY"/>
</dbReference>
<proteinExistence type="inferred from homology"/>
<name>A0A7I8D561_9BACL</name>
<reference evidence="3 4" key="1">
    <citation type="submission" date="2020-08" db="EMBL/GenBank/DDBJ databases">
        <title>Complete Genome Sequence of Effusibacillus dendaii Strain skT53, Isolated from Farmland soil.</title>
        <authorList>
            <person name="Konishi T."/>
            <person name="Kawasaki H."/>
        </authorList>
    </citation>
    <scope>NUCLEOTIDE SEQUENCE [LARGE SCALE GENOMIC DNA]</scope>
    <source>
        <strain evidence="4">skT53</strain>
    </source>
</reference>
<gene>
    <name evidence="3" type="ORF">skT53_02000</name>
</gene>
<sequence length="221" mass="24195">MGKNRPADRAQSADKVAIVTGGANGIGKEICIRLAEAGTCLLIADVQEQVQETAESVAAQFEVASDFYMGDLSREEHGLAMMERAIARFGKIDVLVNNAGGGVILPFLEHTSETLKTTIDRNLWTTIWACHAVLPHMVGQNFGRIINIGADSVRTGLYNHAAYNAAKGGVHALTTGLAREFVDSLVHQESIYLIIFQNSVIKKCRSVFLRKIDHFTNQIWI</sequence>
<comment type="similarity">
    <text evidence="1 2">Belongs to the short-chain dehydrogenases/reductases (SDR) family.</text>
</comment>
<evidence type="ECO:0000256" key="1">
    <source>
        <dbReference type="ARBA" id="ARBA00006484"/>
    </source>
</evidence>
<dbReference type="AlphaFoldDB" id="A0A7I8D561"/>
<dbReference type="PANTHER" id="PTHR42760:SF123">
    <property type="entry name" value="OXIDOREDUCTASE"/>
    <property type="match status" value="1"/>
</dbReference>
<evidence type="ECO:0000256" key="2">
    <source>
        <dbReference type="RuleBase" id="RU000363"/>
    </source>
</evidence>
<dbReference type="GO" id="GO:0030497">
    <property type="term" value="P:fatty acid elongation"/>
    <property type="evidence" value="ECO:0007669"/>
    <property type="project" value="TreeGrafter"/>
</dbReference>
<dbReference type="RefSeq" id="WP_200759359.1">
    <property type="nucleotide sequence ID" value="NZ_AP023366.1"/>
</dbReference>
<evidence type="ECO:0000313" key="4">
    <source>
        <dbReference type="Proteomes" id="UP000593802"/>
    </source>
</evidence>
<protein>
    <submittedName>
        <fullName evidence="3">Uncharacterized protein</fullName>
    </submittedName>
</protein>
<organism evidence="3 4">
    <name type="scientific">Effusibacillus dendaii</name>
    <dbReference type="NCBI Taxonomy" id="2743772"/>
    <lineage>
        <taxon>Bacteria</taxon>
        <taxon>Bacillati</taxon>
        <taxon>Bacillota</taxon>
        <taxon>Bacilli</taxon>
        <taxon>Bacillales</taxon>
        <taxon>Alicyclobacillaceae</taxon>
        <taxon>Effusibacillus</taxon>
    </lineage>
</organism>
<evidence type="ECO:0000313" key="3">
    <source>
        <dbReference type="EMBL" id="BCJ85215.1"/>
    </source>
</evidence>
<dbReference type="PANTHER" id="PTHR42760">
    <property type="entry name" value="SHORT-CHAIN DEHYDROGENASES/REDUCTASES FAMILY MEMBER"/>
    <property type="match status" value="1"/>
</dbReference>
<dbReference type="EMBL" id="AP023366">
    <property type="protein sequence ID" value="BCJ85215.1"/>
    <property type="molecule type" value="Genomic_DNA"/>
</dbReference>
<accession>A0A7I8D561</accession>
<dbReference type="PROSITE" id="PS00061">
    <property type="entry name" value="ADH_SHORT"/>
    <property type="match status" value="1"/>
</dbReference>
<dbReference type="Gene3D" id="3.40.50.720">
    <property type="entry name" value="NAD(P)-binding Rossmann-like Domain"/>
    <property type="match status" value="1"/>
</dbReference>
<dbReference type="KEGG" id="eff:skT53_02000"/>
<dbReference type="Pfam" id="PF00106">
    <property type="entry name" value="adh_short"/>
    <property type="match status" value="1"/>
</dbReference>
<dbReference type="InterPro" id="IPR002347">
    <property type="entry name" value="SDR_fam"/>
</dbReference>
<dbReference type="SUPFAM" id="SSF51735">
    <property type="entry name" value="NAD(P)-binding Rossmann-fold domains"/>
    <property type="match status" value="1"/>
</dbReference>
<dbReference type="Proteomes" id="UP000593802">
    <property type="component" value="Chromosome"/>
</dbReference>
<dbReference type="InterPro" id="IPR036291">
    <property type="entry name" value="NAD(P)-bd_dom_sf"/>
</dbReference>
<dbReference type="InterPro" id="IPR020904">
    <property type="entry name" value="Sc_DH/Rdtase_CS"/>
</dbReference>